<evidence type="ECO:0000256" key="7">
    <source>
        <dbReference type="PIRSR" id="PIRSR000446-1"/>
    </source>
</evidence>
<evidence type="ECO:0000259" key="8">
    <source>
        <dbReference type="SMART" id="SM00827"/>
    </source>
</evidence>
<name>A0A1B2LXZ9_9GAMM</name>
<dbReference type="EC" id="2.3.1.39" evidence="1 6"/>
<dbReference type="AlphaFoldDB" id="A0A1B2LXZ9"/>
<comment type="catalytic activity">
    <reaction evidence="5 6">
        <text>holo-[ACP] + malonyl-CoA = malonyl-[ACP] + CoA</text>
        <dbReference type="Rhea" id="RHEA:41792"/>
        <dbReference type="Rhea" id="RHEA-COMP:9623"/>
        <dbReference type="Rhea" id="RHEA-COMP:9685"/>
        <dbReference type="ChEBI" id="CHEBI:57287"/>
        <dbReference type="ChEBI" id="CHEBI:57384"/>
        <dbReference type="ChEBI" id="CHEBI:64479"/>
        <dbReference type="ChEBI" id="CHEBI:78449"/>
        <dbReference type="EC" id="2.3.1.39"/>
    </reaction>
</comment>
<dbReference type="InterPro" id="IPR050858">
    <property type="entry name" value="Mal-CoA-ACP_Trans/PKS_FabD"/>
</dbReference>
<dbReference type="STRING" id="1789224.BFG52_05295"/>
<organism evidence="9 10">
    <name type="scientific">Acinetobacter larvae</name>
    <dbReference type="NCBI Taxonomy" id="1789224"/>
    <lineage>
        <taxon>Bacteria</taxon>
        <taxon>Pseudomonadati</taxon>
        <taxon>Pseudomonadota</taxon>
        <taxon>Gammaproteobacteria</taxon>
        <taxon>Moraxellales</taxon>
        <taxon>Moraxellaceae</taxon>
        <taxon>Acinetobacter</taxon>
    </lineage>
</organism>
<comment type="similarity">
    <text evidence="6">Belongs to the fabD family.</text>
</comment>
<dbReference type="Gene3D" id="3.30.70.250">
    <property type="entry name" value="Malonyl-CoA ACP transacylase, ACP-binding"/>
    <property type="match status" value="1"/>
</dbReference>
<sequence length="309" mass="33371">MRSILVFPGQGAQKVDMLHALYDDPLAKQYIDQASDCLGEDVLCLDQASALKSTYAVQICLYIAGAISSAWLYARNVRTDYVAGLSIGAWAAAQAAGVLSFEDGLKLVAKRAQLMQQAYPQGYGMMAILSAEYACVAAWVAQVHEQGGVVFVANINADRQVVISGTHSAMQSVAAYAQQQGVKSILLDVSVPSHCALLTQQAEQLAQAMQELTYQQPQIAYLSGSSGRLLSQGSAVIDDICFNMCRMIDWESTVQAAWERGARIYMEALPGTVLSGLAKKVFREGRIHSFQITSLENLVVALQHQGDLA</sequence>
<dbReference type="PIRSF" id="PIRSF000446">
    <property type="entry name" value="Mct"/>
    <property type="match status" value="1"/>
</dbReference>
<dbReference type="PANTHER" id="PTHR42681:SF1">
    <property type="entry name" value="MALONYL-COA-ACYL CARRIER PROTEIN TRANSACYLASE, MITOCHONDRIAL"/>
    <property type="match status" value="1"/>
</dbReference>
<keyword evidence="3 6" id="KW-0808">Transferase</keyword>
<feature type="active site" evidence="7">
    <location>
        <position position="194"/>
    </location>
</feature>
<evidence type="ECO:0000256" key="4">
    <source>
        <dbReference type="ARBA" id="ARBA00023315"/>
    </source>
</evidence>
<accession>A0A1B2LXZ9</accession>
<dbReference type="SUPFAM" id="SSF55048">
    <property type="entry name" value="Probable ACP-binding domain of malonyl-CoA ACP transacylase"/>
    <property type="match status" value="1"/>
</dbReference>
<dbReference type="GO" id="GO:0006633">
    <property type="term" value="P:fatty acid biosynthetic process"/>
    <property type="evidence" value="ECO:0007669"/>
    <property type="project" value="TreeGrafter"/>
</dbReference>
<dbReference type="SUPFAM" id="SSF52151">
    <property type="entry name" value="FabD/lysophospholipase-like"/>
    <property type="match status" value="1"/>
</dbReference>
<dbReference type="SMART" id="SM00827">
    <property type="entry name" value="PKS_AT"/>
    <property type="match status" value="1"/>
</dbReference>
<dbReference type="Proteomes" id="UP000093391">
    <property type="component" value="Chromosome"/>
</dbReference>
<evidence type="ECO:0000313" key="10">
    <source>
        <dbReference type="Proteomes" id="UP000093391"/>
    </source>
</evidence>
<evidence type="ECO:0000256" key="6">
    <source>
        <dbReference type="PIRNR" id="PIRNR000446"/>
    </source>
</evidence>
<evidence type="ECO:0000313" key="9">
    <source>
        <dbReference type="EMBL" id="AOA57824.1"/>
    </source>
</evidence>
<keyword evidence="10" id="KW-1185">Reference proteome</keyword>
<evidence type="ECO:0000256" key="3">
    <source>
        <dbReference type="ARBA" id="ARBA00022679"/>
    </source>
</evidence>
<dbReference type="KEGG" id="ala:BFG52_05295"/>
<proteinExistence type="inferred from homology"/>
<dbReference type="RefSeq" id="WP_067553354.1">
    <property type="nucleotide sequence ID" value="NZ_CP016895.1"/>
</dbReference>
<dbReference type="NCBIfam" id="TIGR03131">
    <property type="entry name" value="malonate_mdcH"/>
    <property type="match status" value="1"/>
</dbReference>
<feature type="domain" description="Malonyl-CoA:ACP transacylase (MAT)" evidence="8">
    <location>
        <begin position="6"/>
        <end position="307"/>
    </location>
</feature>
<evidence type="ECO:0000256" key="5">
    <source>
        <dbReference type="ARBA" id="ARBA00048462"/>
    </source>
</evidence>
<feature type="active site" evidence="7">
    <location>
        <position position="86"/>
    </location>
</feature>
<dbReference type="GO" id="GO:0004314">
    <property type="term" value="F:[acyl-carrier-protein] S-malonyltransferase activity"/>
    <property type="evidence" value="ECO:0007669"/>
    <property type="project" value="UniProtKB-EC"/>
</dbReference>
<dbReference type="EMBL" id="CP016895">
    <property type="protein sequence ID" value="AOA57824.1"/>
    <property type="molecule type" value="Genomic_DNA"/>
</dbReference>
<protein>
    <recommendedName>
        <fullName evidence="2 6">Malonyl CoA-acyl carrier protein transacylase</fullName>
        <ecNumber evidence="1 6">2.3.1.39</ecNumber>
    </recommendedName>
</protein>
<dbReference type="InterPro" id="IPR016035">
    <property type="entry name" value="Acyl_Trfase/lysoPLipase"/>
</dbReference>
<dbReference type="OrthoDB" id="9808564at2"/>
<evidence type="ECO:0000256" key="1">
    <source>
        <dbReference type="ARBA" id="ARBA00013258"/>
    </source>
</evidence>
<dbReference type="GO" id="GO:0005829">
    <property type="term" value="C:cytosol"/>
    <property type="evidence" value="ECO:0007669"/>
    <property type="project" value="TreeGrafter"/>
</dbReference>
<dbReference type="InterPro" id="IPR017554">
    <property type="entry name" value="Malonate_deCOase_MdcHsu"/>
</dbReference>
<dbReference type="Pfam" id="PF00698">
    <property type="entry name" value="Acyl_transf_1"/>
    <property type="match status" value="1"/>
</dbReference>
<gene>
    <name evidence="9" type="ORF">BFG52_05295</name>
</gene>
<reference evidence="9 10" key="1">
    <citation type="submission" date="2016-08" db="EMBL/GenBank/DDBJ databases">
        <authorList>
            <person name="Seilhamer J.J."/>
        </authorList>
    </citation>
    <scope>NUCLEOTIDE SEQUENCE [LARGE SCALE GENOMIC DNA]</scope>
    <source>
        <strain evidence="9 10">BRTC-1</strain>
    </source>
</reference>
<keyword evidence="4 6" id="KW-0012">Acyltransferase</keyword>
<dbReference type="InterPro" id="IPR016036">
    <property type="entry name" value="Malonyl_transacylase_ACP-bd"/>
</dbReference>
<dbReference type="PANTHER" id="PTHR42681">
    <property type="entry name" value="MALONYL-COA-ACYL CARRIER PROTEIN TRANSACYLASE, MITOCHONDRIAL"/>
    <property type="match status" value="1"/>
</dbReference>
<dbReference type="InterPro" id="IPR024925">
    <property type="entry name" value="Malonyl_CoA-ACP_transAc"/>
</dbReference>
<dbReference type="Gene3D" id="3.40.366.10">
    <property type="entry name" value="Malonyl-Coenzyme A Acyl Carrier Protein, domain 2"/>
    <property type="match status" value="1"/>
</dbReference>
<dbReference type="InterPro" id="IPR001227">
    <property type="entry name" value="Ac_transferase_dom_sf"/>
</dbReference>
<dbReference type="InterPro" id="IPR014043">
    <property type="entry name" value="Acyl_transferase_dom"/>
</dbReference>
<evidence type="ECO:0000256" key="2">
    <source>
        <dbReference type="ARBA" id="ARBA00018953"/>
    </source>
</evidence>